<accession>A0A7W9FZS7</accession>
<organism evidence="2 3">
    <name type="scientific">Nonomuraea jabiensis</name>
    <dbReference type="NCBI Taxonomy" id="882448"/>
    <lineage>
        <taxon>Bacteria</taxon>
        <taxon>Bacillati</taxon>
        <taxon>Actinomycetota</taxon>
        <taxon>Actinomycetes</taxon>
        <taxon>Streptosporangiales</taxon>
        <taxon>Streptosporangiaceae</taxon>
        <taxon>Nonomuraea</taxon>
    </lineage>
</organism>
<sequence>MFQRVRGVLAGSSTPGAHAFGLRLMAWDATTLDLPGSVGNIAAFDTRNGASCPQIRLMTVTECGTHAIADATFDGIDAASEQVLASRLTGALGPGMLLLADQNFRGHAMWQTARATGAHLLWRARTSTRLDRLTDLPDGSFLSVIPTPAEIRRRTRHAHRHPAKPLSPARDGHQVRVIDYSITIGNAGGHVRTEHLRLITSLLDPNLAPADQLAALYHQRWEAEGGYAELKTHLRGAGRVLRSHTPDGIRQEIYAFLIVYQALCTAEAHAAATAGLDPDRISFTITLRAARRSATVPTTWRDFAHHLLADLLPARRDRSYPRTATHIGTSRYARKKPSDPPPPGKIAYTLTITTKALN</sequence>
<protein>
    <recommendedName>
        <fullName evidence="1">Transposase IS4-like domain-containing protein</fullName>
    </recommendedName>
</protein>
<evidence type="ECO:0000313" key="2">
    <source>
        <dbReference type="EMBL" id="MBB5774504.1"/>
    </source>
</evidence>
<keyword evidence="3" id="KW-1185">Reference proteome</keyword>
<dbReference type="GO" id="GO:0006313">
    <property type="term" value="P:DNA transposition"/>
    <property type="evidence" value="ECO:0007669"/>
    <property type="project" value="InterPro"/>
</dbReference>
<dbReference type="InterPro" id="IPR012337">
    <property type="entry name" value="RNaseH-like_sf"/>
</dbReference>
<evidence type="ECO:0000259" key="1">
    <source>
        <dbReference type="Pfam" id="PF01609"/>
    </source>
</evidence>
<comment type="caution">
    <text evidence="2">The sequence shown here is derived from an EMBL/GenBank/DDBJ whole genome shotgun (WGS) entry which is preliminary data.</text>
</comment>
<dbReference type="InterPro" id="IPR047952">
    <property type="entry name" value="Transpos_IS4"/>
</dbReference>
<dbReference type="RefSeq" id="WP_246554167.1">
    <property type="nucleotide sequence ID" value="NZ_JACHMB010000001.1"/>
</dbReference>
<proteinExistence type="predicted"/>
<dbReference type="SUPFAM" id="SSF53098">
    <property type="entry name" value="Ribonuclease H-like"/>
    <property type="match status" value="1"/>
</dbReference>
<reference evidence="2 3" key="1">
    <citation type="submission" date="2020-08" db="EMBL/GenBank/DDBJ databases">
        <title>Sequencing the genomes of 1000 actinobacteria strains.</title>
        <authorList>
            <person name="Klenk H.-P."/>
        </authorList>
    </citation>
    <scope>NUCLEOTIDE SEQUENCE [LARGE SCALE GENOMIC DNA]</scope>
    <source>
        <strain evidence="2 3">DSM 45507</strain>
    </source>
</reference>
<dbReference type="EMBL" id="JACHMB010000001">
    <property type="protein sequence ID" value="MBB5774504.1"/>
    <property type="molecule type" value="Genomic_DNA"/>
</dbReference>
<dbReference type="GO" id="GO:0003677">
    <property type="term" value="F:DNA binding"/>
    <property type="evidence" value="ECO:0007669"/>
    <property type="project" value="InterPro"/>
</dbReference>
<dbReference type="AlphaFoldDB" id="A0A7W9FZS7"/>
<dbReference type="Pfam" id="PF01609">
    <property type="entry name" value="DDE_Tnp_1"/>
    <property type="match status" value="1"/>
</dbReference>
<dbReference type="GO" id="GO:0004803">
    <property type="term" value="F:transposase activity"/>
    <property type="evidence" value="ECO:0007669"/>
    <property type="project" value="InterPro"/>
</dbReference>
<evidence type="ECO:0000313" key="3">
    <source>
        <dbReference type="Proteomes" id="UP000579153"/>
    </source>
</evidence>
<gene>
    <name evidence="2" type="ORF">HD596_001260</name>
</gene>
<dbReference type="PANTHER" id="PTHR37529">
    <property type="entry name" value="TRANSPOSASE INSG FOR INSERTION SEQUENCE ELEMENT IS4-RELATED"/>
    <property type="match status" value="1"/>
</dbReference>
<feature type="domain" description="Transposase IS4-like" evidence="1">
    <location>
        <begin position="23"/>
        <end position="260"/>
    </location>
</feature>
<dbReference type="InterPro" id="IPR002559">
    <property type="entry name" value="Transposase_11"/>
</dbReference>
<dbReference type="NCBIfam" id="NF033592">
    <property type="entry name" value="transpos_IS4_1"/>
    <property type="match status" value="1"/>
</dbReference>
<dbReference type="PANTHER" id="PTHR37529:SF1">
    <property type="entry name" value="TRANSPOSASE INSG FOR INSERTION SEQUENCE ELEMENT IS4-RELATED"/>
    <property type="match status" value="1"/>
</dbReference>
<dbReference type="Proteomes" id="UP000579153">
    <property type="component" value="Unassembled WGS sequence"/>
</dbReference>
<name>A0A7W9FZS7_9ACTN</name>